<feature type="region of interest" description="Disordered" evidence="6">
    <location>
        <begin position="534"/>
        <end position="565"/>
    </location>
</feature>
<organism evidence="9 10">
    <name type="scientific">Sphingopyxis fribergensis</name>
    <dbReference type="NCBI Taxonomy" id="1515612"/>
    <lineage>
        <taxon>Bacteria</taxon>
        <taxon>Pseudomonadati</taxon>
        <taxon>Pseudomonadota</taxon>
        <taxon>Alphaproteobacteria</taxon>
        <taxon>Sphingomonadales</taxon>
        <taxon>Sphingomonadaceae</taxon>
        <taxon>Sphingopyxis</taxon>
    </lineage>
</organism>
<dbReference type="Gene3D" id="3.90.1750.20">
    <property type="entry name" value="Putative Large Serine Recombinase, Chain B, Domain 2"/>
    <property type="match status" value="1"/>
</dbReference>
<dbReference type="InterPro" id="IPR036162">
    <property type="entry name" value="Resolvase-like_N_sf"/>
</dbReference>
<feature type="compositionally biased region" description="Basic residues" evidence="6">
    <location>
        <begin position="545"/>
        <end position="554"/>
    </location>
</feature>
<dbReference type="OrthoDB" id="9791494at2"/>
<dbReference type="Pfam" id="PF07508">
    <property type="entry name" value="Recombinase"/>
    <property type="match status" value="1"/>
</dbReference>
<keyword evidence="1" id="KW-0229">DNA integration</keyword>
<keyword evidence="3" id="KW-0233">DNA recombination</keyword>
<evidence type="ECO:0000256" key="5">
    <source>
        <dbReference type="PROSITE-ProRule" id="PRU10137"/>
    </source>
</evidence>
<name>A0A0A7PLS8_9SPHN</name>
<evidence type="ECO:0000256" key="3">
    <source>
        <dbReference type="ARBA" id="ARBA00023172"/>
    </source>
</evidence>
<dbReference type="GO" id="GO:0000150">
    <property type="term" value="F:DNA strand exchange activity"/>
    <property type="evidence" value="ECO:0007669"/>
    <property type="project" value="InterPro"/>
</dbReference>
<dbReference type="GO" id="GO:0015074">
    <property type="term" value="P:DNA integration"/>
    <property type="evidence" value="ECO:0007669"/>
    <property type="project" value="UniProtKB-KW"/>
</dbReference>
<dbReference type="PROSITE" id="PS51736">
    <property type="entry name" value="RECOMBINASES_3"/>
    <property type="match status" value="1"/>
</dbReference>
<dbReference type="SUPFAM" id="SSF53041">
    <property type="entry name" value="Resolvase-like"/>
    <property type="match status" value="1"/>
</dbReference>
<dbReference type="Gene3D" id="3.40.50.1390">
    <property type="entry name" value="Resolvase, N-terminal catalytic domain"/>
    <property type="match status" value="1"/>
</dbReference>
<evidence type="ECO:0000256" key="1">
    <source>
        <dbReference type="ARBA" id="ARBA00022908"/>
    </source>
</evidence>
<dbReference type="Proteomes" id="UP000030907">
    <property type="component" value="Chromosome"/>
</dbReference>
<protein>
    <submittedName>
        <fullName evidence="9">Resolvase domain-containing protein</fullName>
    </submittedName>
</protein>
<dbReference type="PROSITE" id="PS51737">
    <property type="entry name" value="RECOMBINASE_DNA_BIND"/>
    <property type="match status" value="1"/>
</dbReference>
<feature type="domain" description="Recombinase" evidence="8">
    <location>
        <begin position="159"/>
        <end position="287"/>
    </location>
</feature>
<dbReference type="EMBL" id="CP009122">
    <property type="protein sequence ID" value="AJA10954.1"/>
    <property type="molecule type" value="Genomic_DNA"/>
</dbReference>
<evidence type="ECO:0000259" key="8">
    <source>
        <dbReference type="PROSITE" id="PS51737"/>
    </source>
</evidence>
<dbReference type="SMART" id="SM00857">
    <property type="entry name" value="Resolvase"/>
    <property type="match status" value="1"/>
</dbReference>
<dbReference type="STRING" id="1515612.SKP52_20440"/>
<keyword evidence="10" id="KW-1185">Reference proteome</keyword>
<evidence type="ECO:0000313" key="9">
    <source>
        <dbReference type="EMBL" id="AJA10954.1"/>
    </source>
</evidence>
<dbReference type="HOGENOM" id="CLU_010686_18_11_5"/>
<dbReference type="InterPro" id="IPR006119">
    <property type="entry name" value="Resolv_N"/>
</dbReference>
<dbReference type="InterPro" id="IPR038109">
    <property type="entry name" value="DNA_bind_recomb_sf"/>
</dbReference>
<dbReference type="KEGG" id="sphk:SKP52_20440"/>
<evidence type="ECO:0000256" key="4">
    <source>
        <dbReference type="PIRSR" id="PIRSR606118-50"/>
    </source>
</evidence>
<evidence type="ECO:0000259" key="7">
    <source>
        <dbReference type="PROSITE" id="PS51736"/>
    </source>
</evidence>
<reference evidence="9 10" key="1">
    <citation type="journal article" date="2015" name="Int. J. Syst. Evol. Microbiol.">
        <title>Description of Sphingopyxis fribergensis sp. nov. - a soil bacterium with the ability to degrade styrene and phenylacetic acid.</title>
        <authorList>
            <person name="Oelschlagel M."/>
            <person name="Ruckert C."/>
            <person name="Kalinowski J."/>
            <person name="Schmidt G."/>
            <person name="Schlomann M."/>
            <person name="Tischler D."/>
        </authorList>
    </citation>
    <scope>NUCLEOTIDE SEQUENCE [LARGE SCALE GENOMIC DNA]</scope>
    <source>
        <strain evidence="9 10">Kp5.2</strain>
    </source>
</reference>
<gene>
    <name evidence="9" type="ORF">SKP52_20440</name>
</gene>
<dbReference type="InterPro" id="IPR011109">
    <property type="entry name" value="DNA_bind_recombinase_dom"/>
</dbReference>
<feature type="active site" description="O-(5'-phospho-DNA)-serine intermediate" evidence="4 5">
    <location>
        <position position="11"/>
    </location>
</feature>
<dbReference type="InterPro" id="IPR050639">
    <property type="entry name" value="SSR_resolvase"/>
</dbReference>
<sequence length="596" mass="67260">MTRAAIYVRVSTARQAERDLSIPDQIAQCRTWCQRQGVEVVQIFSEPGASALDEDRPVFQEMIHTAKRTDKPFDLVVVHSLSRFSRDSLHSELYIRELRKAGVELVSITQDVGQDPTGEMFRKLLHIFDEHQSRETAKHVHRAMLENARQGFWNGSRPPYGYGVEIAERRGSKDKKVLVVNDAEARVVRMIFDMAAGVEGRPMGVKAIATWLNERGILRRGRRFSTGGVHAILTASTYHGQHYFNRTDSRNDRPRPPSEWIPLAVPAIIEEKTFNAAQALLQSRAPKRVAPRLVNTPTLLAGVARCGNCGAALIQNTGKGGQYRYYCCSRRLKEGPFGCKGLRMPMDKLDGIVIGEVTKRILHPDHLKELLENYLHTAIEREDRNRDRLRQMRLDHKEAEAGIARLLELVEKGLMDAEDASMRERLVNLRFRRDELAEQISDLTRRLAMAEPVITPAKIEKLALLLRDKLHHGQPDLRQAYARLLLSEVCVNDREIRISGSKAVLARSAAAGVAKTTPAVLSFVREWCTRQDSNLWPPPSGSRGTTRRKARRSHVPQSTSSHRCRLTGGNFARHCKGSVQLTGHRLPPDSIVPRLC</sequence>
<evidence type="ECO:0000256" key="2">
    <source>
        <dbReference type="ARBA" id="ARBA00023125"/>
    </source>
</evidence>
<dbReference type="RefSeq" id="WP_052208626.1">
    <property type="nucleotide sequence ID" value="NZ_CP009122.1"/>
</dbReference>
<dbReference type="PROSITE" id="PS00397">
    <property type="entry name" value="RECOMBINASES_1"/>
    <property type="match status" value="1"/>
</dbReference>
<keyword evidence="2" id="KW-0238">DNA-binding</keyword>
<dbReference type="PANTHER" id="PTHR30461:SF23">
    <property type="entry name" value="DNA RECOMBINASE-RELATED"/>
    <property type="match status" value="1"/>
</dbReference>
<dbReference type="CDD" id="cd00338">
    <property type="entry name" value="Ser_Recombinase"/>
    <property type="match status" value="1"/>
</dbReference>
<evidence type="ECO:0000256" key="6">
    <source>
        <dbReference type="SAM" id="MobiDB-lite"/>
    </source>
</evidence>
<dbReference type="Pfam" id="PF00239">
    <property type="entry name" value="Resolvase"/>
    <property type="match status" value="1"/>
</dbReference>
<dbReference type="PANTHER" id="PTHR30461">
    <property type="entry name" value="DNA-INVERTASE FROM LAMBDOID PROPHAGE"/>
    <property type="match status" value="1"/>
</dbReference>
<dbReference type="InterPro" id="IPR025827">
    <property type="entry name" value="Zn_ribbon_recom_dom"/>
</dbReference>
<dbReference type="InterPro" id="IPR006118">
    <property type="entry name" value="Recombinase_CS"/>
</dbReference>
<evidence type="ECO:0000313" key="10">
    <source>
        <dbReference type="Proteomes" id="UP000030907"/>
    </source>
</evidence>
<accession>A0A0A7PLS8</accession>
<proteinExistence type="predicted"/>
<dbReference type="Pfam" id="PF13408">
    <property type="entry name" value="Zn_ribbon_recom"/>
    <property type="match status" value="1"/>
</dbReference>
<dbReference type="GO" id="GO:0003677">
    <property type="term" value="F:DNA binding"/>
    <property type="evidence" value="ECO:0007669"/>
    <property type="project" value="UniProtKB-KW"/>
</dbReference>
<dbReference type="AlphaFoldDB" id="A0A0A7PLS8"/>
<feature type="domain" description="Resolvase/invertase-type recombinase catalytic" evidence="7">
    <location>
        <begin position="3"/>
        <end position="155"/>
    </location>
</feature>